<reference evidence="2" key="1">
    <citation type="submission" date="2016-10" db="EMBL/GenBank/DDBJ databases">
        <authorList>
            <person name="Varghese N."/>
            <person name="Submissions S."/>
        </authorList>
    </citation>
    <scope>NUCLEOTIDE SEQUENCE [LARGE SCALE GENOMIC DNA]</scope>
    <source>
        <strain evidence="2">DSM 20632</strain>
    </source>
</reference>
<dbReference type="SUPFAM" id="SSF51569">
    <property type="entry name" value="Aldolase"/>
    <property type="match status" value="1"/>
</dbReference>
<accession>A0A1G9Q957</accession>
<dbReference type="SMART" id="SM01133">
    <property type="entry name" value="DeoC"/>
    <property type="match status" value="1"/>
</dbReference>
<dbReference type="Proteomes" id="UP000199350">
    <property type="component" value="Chromosome I"/>
</dbReference>
<gene>
    <name evidence="1" type="ORF">SAMN04488535_1809</name>
</gene>
<proteinExistence type="predicted"/>
<dbReference type="EMBL" id="LT629700">
    <property type="protein sequence ID" value="SDM07489.1"/>
    <property type="molecule type" value="Genomic_DNA"/>
</dbReference>
<sequence>MDDLQWLATRTGESALGGQPFASDGRHLAGVVVEPTRVRAANSGSVPVIAVVGWPGGRHHSVIKAAEARLAVDMGADEVWLVVDPGAEGDNEVLADVVAVRQAVDAPVRLGVFYRGCPEVVRAGELAGADTLVCEDADDLPDTSLTVALIGVDDSVDAVVAALDRGAAYAFTGVATARQSPR</sequence>
<dbReference type="STRING" id="38302.SAMN04488535_1809"/>
<name>A0A1G9Q957_9CORY</name>
<dbReference type="OrthoDB" id="4421412at2"/>
<dbReference type="GO" id="GO:0016829">
    <property type="term" value="F:lyase activity"/>
    <property type="evidence" value="ECO:0007669"/>
    <property type="project" value="InterPro"/>
</dbReference>
<evidence type="ECO:0000313" key="2">
    <source>
        <dbReference type="Proteomes" id="UP000199350"/>
    </source>
</evidence>
<dbReference type="InterPro" id="IPR013785">
    <property type="entry name" value="Aldolase_TIM"/>
</dbReference>
<dbReference type="InterPro" id="IPR002915">
    <property type="entry name" value="DeoC/FbaB/LacD_aldolase"/>
</dbReference>
<evidence type="ECO:0000313" key="1">
    <source>
        <dbReference type="EMBL" id="SDM07489.1"/>
    </source>
</evidence>
<dbReference type="Gene3D" id="3.20.20.70">
    <property type="entry name" value="Aldolase class I"/>
    <property type="match status" value="1"/>
</dbReference>
<protein>
    <submittedName>
        <fullName evidence="1">Deoxyribose-phosphate aldolase</fullName>
    </submittedName>
</protein>
<dbReference type="AlphaFoldDB" id="A0A1G9Q957"/>
<organism evidence="1 2">
    <name type="scientific">Corynebacterium mycetoides</name>
    <dbReference type="NCBI Taxonomy" id="38302"/>
    <lineage>
        <taxon>Bacteria</taxon>
        <taxon>Bacillati</taxon>
        <taxon>Actinomycetota</taxon>
        <taxon>Actinomycetes</taxon>
        <taxon>Mycobacteriales</taxon>
        <taxon>Corynebacteriaceae</taxon>
        <taxon>Corynebacterium</taxon>
    </lineage>
</organism>
<dbReference type="RefSeq" id="WP_092151403.1">
    <property type="nucleotide sequence ID" value="NZ_LT629700.1"/>
</dbReference>
<keyword evidence="2" id="KW-1185">Reference proteome</keyword>